<reference evidence="1 2" key="1">
    <citation type="submission" date="2018-07" db="EMBL/GenBank/DDBJ databases">
        <title>Lottiidibacillus patelloidae gen. nov., sp. nov., isolated from the intestinal tract of a marine limpet and the reclassification of B. taeanensis BH030017T, B. algicola KMM 3737T and B. hwajinpoensis SW-72T as genus Lottiidibacillus.</title>
        <authorList>
            <person name="Liu R."/>
            <person name="Huang Z."/>
        </authorList>
    </citation>
    <scope>NUCLEOTIDE SEQUENCE [LARGE SCALE GENOMIC DNA]</scope>
    <source>
        <strain evidence="1 2">BH030017</strain>
    </source>
</reference>
<dbReference type="EMBL" id="QOCW01000014">
    <property type="protein sequence ID" value="RBW68964.1"/>
    <property type="molecule type" value="Genomic_DNA"/>
</dbReference>
<evidence type="ECO:0000313" key="1">
    <source>
        <dbReference type="EMBL" id="RBW68964.1"/>
    </source>
</evidence>
<dbReference type="OrthoDB" id="1952868at2"/>
<dbReference type="RefSeq" id="WP_113806613.1">
    <property type="nucleotide sequence ID" value="NZ_QOCW01000014.1"/>
</dbReference>
<proteinExistence type="predicted"/>
<protein>
    <submittedName>
        <fullName evidence="1">Uncharacterized protein</fullName>
    </submittedName>
</protein>
<comment type="caution">
    <text evidence="1">The sequence shown here is derived from an EMBL/GenBank/DDBJ whole genome shotgun (WGS) entry which is preliminary data.</text>
</comment>
<sequence>MGALTSQILVGQGNPEEGGINPSHYLYLSEDGLSVWSLVQTTNEVENDCKRVTWVSTPEHLLEDALLMIGLYVIKDHELKQMAAEYFTEKKGRAVVMLKEKDDRKEKLYRRARKIASHKKIILTVFHGSSVKKQIGKLRQYKMNIEVCTPLFLLD</sequence>
<dbReference type="AlphaFoldDB" id="A0A366XXU2"/>
<gene>
    <name evidence="1" type="ORF">DS031_13575</name>
</gene>
<dbReference type="Proteomes" id="UP000253314">
    <property type="component" value="Unassembled WGS sequence"/>
</dbReference>
<organism evidence="1 2">
    <name type="scientific">Bacillus taeanensis</name>
    <dbReference type="NCBI Taxonomy" id="273032"/>
    <lineage>
        <taxon>Bacteria</taxon>
        <taxon>Bacillati</taxon>
        <taxon>Bacillota</taxon>
        <taxon>Bacilli</taxon>
        <taxon>Bacillales</taxon>
        <taxon>Bacillaceae</taxon>
        <taxon>Bacillus</taxon>
    </lineage>
</organism>
<accession>A0A366XXU2</accession>
<evidence type="ECO:0000313" key="2">
    <source>
        <dbReference type="Proteomes" id="UP000253314"/>
    </source>
</evidence>
<keyword evidence="2" id="KW-1185">Reference proteome</keyword>
<name>A0A366XXU2_9BACI</name>